<sequence length="97" mass="11696">MPIVLRHRHTGEIACGKLRNMYHFDYYGALWWENEETAEEQMQQGLQDAGYEDVRDWDRLEVKEERLKIFNVKLNNDGQRRLILDRDGLIFVLKDKD</sequence>
<gene>
    <name evidence="1" type="ORF">K0U00_18490</name>
</gene>
<organism evidence="1 2">
    <name type="scientific">Paenibacillus sepulcri</name>
    <dbReference type="NCBI Taxonomy" id="359917"/>
    <lineage>
        <taxon>Bacteria</taxon>
        <taxon>Bacillati</taxon>
        <taxon>Bacillota</taxon>
        <taxon>Bacilli</taxon>
        <taxon>Bacillales</taxon>
        <taxon>Paenibacillaceae</taxon>
        <taxon>Paenibacillus</taxon>
    </lineage>
</organism>
<keyword evidence="2" id="KW-1185">Reference proteome</keyword>
<dbReference type="RefSeq" id="WP_210040641.1">
    <property type="nucleotide sequence ID" value="NZ_JBHLVU010000021.1"/>
</dbReference>
<evidence type="ECO:0000313" key="2">
    <source>
        <dbReference type="Proteomes" id="UP001519887"/>
    </source>
</evidence>
<dbReference type="EMBL" id="JAHZIK010000481">
    <property type="protein sequence ID" value="MBW7456021.1"/>
    <property type="molecule type" value="Genomic_DNA"/>
</dbReference>
<evidence type="ECO:0000313" key="1">
    <source>
        <dbReference type="EMBL" id="MBW7456021.1"/>
    </source>
</evidence>
<protein>
    <submittedName>
        <fullName evidence="1">Uncharacterized protein</fullName>
    </submittedName>
</protein>
<dbReference type="Proteomes" id="UP001519887">
    <property type="component" value="Unassembled WGS sequence"/>
</dbReference>
<reference evidence="1 2" key="1">
    <citation type="submission" date="2021-07" db="EMBL/GenBank/DDBJ databases">
        <title>Paenibacillus radiodurans sp. nov., isolated from the southeastern edge of Tengger Desert.</title>
        <authorList>
            <person name="Zhang G."/>
        </authorList>
    </citation>
    <scope>NUCLEOTIDE SEQUENCE [LARGE SCALE GENOMIC DNA]</scope>
    <source>
        <strain evidence="1 2">CCM 7311</strain>
    </source>
</reference>
<comment type="caution">
    <text evidence="1">The sequence shown here is derived from an EMBL/GenBank/DDBJ whole genome shotgun (WGS) entry which is preliminary data.</text>
</comment>
<accession>A0ABS7C567</accession>
<proteinExistence type="predicted"/>
<name>A0ABS7C567_9BACL</name>